<evidence type="ECO:0000256" key="1">
    <source>
        <dbReference type="ARBA" id="ARBA00004123"/>
    </source>
</evidence>
<evidence type="ECO:0000256" key="5">
    <source>
        <dbReference type="ARBA" id="ARBA00023242"/>
    </source>
</evidence>
<dbReference type="PROSITE" id="PS50048">
    <property type="entry name" value="ZN2_CY6_FUNGAL_2"/>
    <property type="match status" value="1"/>
</dbReference>
<dbReference type="CDD" id="cd00067">
    <property type="entry name" value="GAL4"/>
    <property type="match status" value="2"/>
</dbReference>
<keyword evidence="8" id="KW-1185">Reference proteome</keyword>
<dbReference type="Pfam" id="PF00172">
    <property type="entry name" value="Zn_clus"/>
    <property type="match status" value="1"/>
</dbReference>
<dbReference type="Proteomes" id="UP000287144">
    <property type="component" value="Unassembled WGS sequence"/>
</dbReference>
<comment type="subcellular location">
    <subcellularLocation>
        <location evidence="1">Nucleus</location>
    </subcellularLocation>
</comment>
<dbReference type="PANTHER" id="PTHR47338:SF5">
    <property type="entry name" value="ZN(II)2CYS6 TRANSCRIPTION FACTOR (EUROFUNG)"/>
    <property type="match status" value="1"/>
</dbReference>
<dbReference type="AlphaFoldDB" id="A0A428SVJ1"/>
<evidence type="ECO:0000313" key="7">
    <source>
        <dbReference type="EMBL" id="RSL93700.1"/>
    </source>
</evidence>
<dbReference type="InterPro" id="IPR001138">
    <property type="entry name" value="Zn2Cys6_DnaBD"/>
</dbReference>
<dbReference type="InterPro" id="IPR050815">
    <property type="entry name" value="TF_fung"/>
</dbReference>
<sequence>MSCRVCRARKWIVLKVKCDERPGRCLNCERLDLTCVGHSHQSPTRDAPAGSTAKKKRTYRSCNSCRIAKSKCDGGRPTCFRCGVKSIQCTYDAGNMPFWAHVISKTPTERQARTHVRQGEEAEVTVAHEHEGEASCRHVVPRAVNDPTASFTPLDQSPGDPISFLFTPTLPTTPSILRRLAEQYFDNVHPLRCFAFVHKPSFMRRLDEGFGSDSNSALLHMICAHGARLQYFFTIFIFAWETMGKR</sequence>
<dbReference type="GO" id="GO:0000981">
    <property type="term" value="F:DNA-binding transcription factor activity, RNA polymerase II-specific"/>
    <property type="evidence" value="ECO:0007669"/>
    <property type="project" value="InterPro"/>
</dbReference>
<keyword evidence="2" id="KW-0479">Metal-binding</keyword>
<dbReference type="PANTHER" id="PTHR47338">
    <property type="entry name" value="ZN(II)2CYS6 TRANSCRIPTION FACTOR (EUROFUNG)-RELATED"/>
    <property type="match status" value="1"/>
</dbReference>
<reference evidence="7 8" key="1">
    <citation type="submission" date="2017-06" db="EMBL/GenBank/DDBJ databases">
        <title>Comparative genomic analysis of Ambrosia Fusariam Clade fungi.</title>
        <authorList>
            <person name="Stajich J.E."/>
            <person name="Carrillo J."/>
            <person name="Kijimoto T."/>
            <person name="Eskalen A."/>
            <person name="O'Donnell K."/>
            <person name="Kasson M."/>
        </authorList>
    </citation>
    <scope>NUCLEOTIDE SEQUENCE [LARGE SCALE GENOMIC DNA]</scope>
    <source>
        <strain evidence="7 8">NRRL62579</strain>
    </source>
</reference>
<dbReference type="GO" id="GO:0008270">
    <property type="term" value="F:zinc ion binding"/>
    <property type="evidence" value="ECO:0007669"/>
    <property type="project" value="InterPro"/>
</dbReference>
<dbReference type="EMBL" id="NKCK01000180">
    <property type="protein sequence ID" value="RSL93700.1"/>
    <property type="molecule type" value="Genomic_DNA"/>
</dbReference>
<keyword evidence="5" id="KW-0539">Nucleus</keyword>
<feature type="domain" description="Zn(2)-C6 fungal-type" evidence="6">
    <location>
        <begin position="61"/>
        <end position="91"/>
    </location>
</feature>
<dbReference type="CDD" id="cd12148">
    <property type="entry name" value="fungal_TF_MHR"/>
    <property type="match status" value="1"/>
</dbReference>
<dbReference type="GO" id="GO:0005634">
    <property type="term" value="C:nucleus"/>
    <property type="evidence" value="ECO:0007669"/>
    <property type="project" value="UniProtKB-SubCell"/>
</dbReference>
<keyword evidence="4" id="KW-0804">Transcription</keyword>
<keyword evidence="3" id="KW-0805">Transcription regulation</keyword>
<gene>
    <name evidence="7" type="ORF">CEP52_013093</name>
</gene>
<evidence type="ECO:0000259" key="6">
    <source>
        <dbReference type="PROSITE" id="PS50048"/>
    </source>
</evidence>
<dbReference type="PROSITE" id="PS00463">
    <property type="entry name" value="ZN2_CY6_FUNGAL_1"/>
    <property type="match status" value="1"/>
</dbReference>
<accession>A0A428SVJ1</accession>
<dbReference type="Gene3D" id="4.10.240.10">
    <property type="entry name" value="Zn(2)-C6 fungal-type DNA-binding domain"/>
    <property type="match status" value="1"/>
</dbReference>
<dbReference type="STRING" id="1325735.A0A428SVJ1"/>
<evidence type="ECO:0000256" key="3">
    <source>
        <dbReference type="ARBA" id="ARBA00023015"/>
    </source>
</evidence>
<evidence type="ECO:0000256" key="2">
    <source>
        <dbReference type="ARBA" id="ARBA00022723"/>
    </source>
</evidence>
<evidence type="ECO:0000313" key="8">
    <source>
        <dbReference type="Proteomes" id="UP000287144"/>
    </source>
</evidence>
<proteinExistence type="predicted"/>
<name>A0A428SVJ1_9HYPO</name>
<evidence type="ECO:0000256" key="4">
    <source>
        <dbReference type="ARBA" id="ARBA00023163"/>
    </source>
</evidence>
<dbReference type="SUPFAM" id="SSF57701">
    <property type="entry name" value="Zn2/Cys6 DNA-binding domain"/>
    <property type="match status" value="1"/>
</dbReference>
<comment type="caution">
    <text evidence="7">The sequence shown here is derived from an EMBL/GenBank/DDBJ whole genome shotgun (WGS) entry which is preliminary data.</text>
</comment>
<dbReference type="SMART" id="SM00066">
    <property type="entry name" value="GAL4"/>
    <property type="match status" value="2"/>
</dbReference>
<protein>
    <recommendedName>
        <fullName evidence="6">Zn(2)-C6 fungal-type domain-containing protein</fullName>
    </recommendedName>
</protein>
<dbReference type="InterPro" id="IPR036864">
    <property type="entry name" value="Zn2-C6_fun-type_DNA-bd_sf"/>
</dbReference>
<organism evidence="7 8">
    <name type="scientific">Fusarium oligoseptatum</name>
    <dbReference type="NCBI Taxonomy" id="2604345"/>
    <lineage>
        <taxon>Eukaryota</taxon>
        <taxon>Fungi</taxon>
        <taxon>Dikarya</taxon>
        <taxon>Ascomycota</taxon>
        <taxon>Pezizomycotina</taxon>
        <taxon>Sordariomycetes</taxon>
        <taxon>Hypocreomycetidae</taxon>
        <taxon>Hypocreales</taxon>
        <taxon>Nectriaceae</taxon>
        <taxon>Fusarium</taxon>
        <taxon>Fusarium solani species complex</taxon>
    </lineage>
</organism>